<dbReference type="SUPFAM" id="SSF55729">
    <property type="entry name" value="Acyl-CoA N-acyltransferases (Nat)"/>
    <property type="match status" value="1"/>
</dbReference>
<accession>A0A4Q9FT56</accession>
<dbReference type="OrthoDB" id="9800604at2"/>
<keyword evidence="3" id="KW-1185">Reference proteome</keyword>
<dbReference type="PROSITE" id="PS51186">
    <property type="entry name" value="GNAT"/>
    <property type="match status" value="1"/>
</dbReference>
<feature type="domain" description="N-acetyltransferase" evidence="1">
    <location>
        <begin position="16"/>
        <end position="164"/>
    </location>
</feature>
<dbReference type="AlphaFoldDB" id="A0A4Q9FT56"/>
<evidence type="ECO:0000259" key="1">
    <source>
        <dbReference type="PROSITE" id="PS51186"/>
    </source>
</evidence>
<dbReference type="InterPro" id="IPR000182">
    <property type="entry name" value="GNAT_dom"/>
</dbReference>
<dbReference type="GO" id="GO:0016747">
    <property type="term" value="F:acyltransferase activity, transferring groups other than amino-acyl groups"/>
    <property type="evidence" value="ECO:0007669"/>
    <property type="project" value="InterPro"/>
</dbReference>
<keyword evidence="2" id="KW-0808">Transferase</keyword>
<dbReference type="Pfam" id="PF00583">
    <property type="entry name" value="Acetyltransf_1"/>
    <property type="match status" value="1"/>
</dbReference>
<evidence type="ECO:0000313" key="2">
    <source>
        <dbReference type="EMBL" id="TBN19157.1"/>
    </source>
</evidence>
<proteinExistence type="predicted"/>
<dbReference type="RefSeq" id="WP_130935672.1">
    <property type="nucleotide sequence ID" value="NZ_BMEE01000001.1"/>
</dbReference>
<name>A0A4Q9FT56_9FLAO</name>
<reference evidence="2 3" key="1">
    <citation type="journal article" date="2015" name="Int. J. Syst. Evol. Microbiol.">
        <title>Hyunsoonleella pacifica sp. nov., isolated from seawater of South Pacific Gyre.</title>
        <authorList>
            <person name="Gao X."/>
            <person name="Zhang Z."/>
            <person name="Dai X."/>
            <person name="Zhang X.H."/>
        </authorList>
    </citation>
    <scope>NUCLEOTIDE SEQUENCE [LARGE SCALE GENOMIC DNA]</scope>
    <source>
        <strain evidence="2 3">SW033</strain>
    </source>
</reference>
<dbReference type="InterPro" id="IPR016181">
    <property type="entry name" value="Acyl_CoA_acyltransferase"/>
</dbReference>
<dbReference type="EMBL" id="SIRS01000001">
    <property type="protein sequence ID" value="TBN19157.1"/>
    <property type="molecule type" value="Genomic_DNA"/>
</dbReference>
<dbReference type="InterPro" id="IPR050276">
    <property type="entry name" value="MshD_Acetyltransferase"/>
</dbReference>
<comment type="caution">
    <text evidence="2">The sequence shown here is derived from an EMBL/GenBank/DDBJ whole genome shotgun (WGS) entry which is preliminary data.</text>
</comment>
<gene>
    <name evidence="2" type="ORF">EYD46_03380</name>
</gene>
<evidence type="ECO:0000313" key="3">
    <source>
        <dbReference type="Proteomes" id="UP000292372"/>
    </source>
</evidence>
<dbReference type="CDD" id="cd04301">
    <property type="entry name" value="NAT_SF"/>
    <property type="match status" value="1"/>
</dbReference>
<organism evidence="2 3">
    <name type="scientific">Hyunsoonleella pacifica</name>
    <dbReference type="NCBI Taxonomy" id="1080224"/>
    <lineage>
        <taxon>Bacteria</taxon>
        <taxon>Pseudomonadati</taxon>
        <taxon>Bacteroidota</taxon>
        <taxon>Flavobacteriia</taxon>
        <taxon>Flavobacteriales</taxon>
        <taxon>Flavobacteriaceae</taxon>
    </lineage>
</organism>
<dbReference type="Gene3D" id="3.40.630.30">
    <property type="match status" value="1"/>
</dbReference>
<protein>
    <submittedName>
        <fullName evidence="2">GNAT family N-acetyltransferase</fullName>
    </submittedName>
</protein>
<sequence>MITLTKAITHTHFKAIETLAYTIWHEHYIPITGKPQVEYMLNKFQSAKVIAEQTNDGFQYFILRYNEINAGYISIKKDDNTLFLSKIYILKPYRGKGFGKKAMQFIEEKAIVFGYKSITLTVNKNNTDSIKAYNRMGFKKLEAIVIDIGNGFVMDDFKMEKQIL</sequence>
<dbReference type="Proteomes" id="UP000292372">
    <property type="component" value="Unassembled WGS sequence"/>
</dbReference>
<dbReference type="PANTHER" id="PTHR43617">
    <property type="entry name" value="L-AMINO ACID N-ACETYLTRANSFERASE"/>
    <property type="match status" value="1"/>
</dbReference>